<dbReference type="GO" id="GO:0009279">
    <property type="term" value="C:cell outer membrane"/>
    <property type="evidence" value="ECO:0007669"/>
    <property type="project" value="UniProtKB-SubCell"/>
</dbReference>
<name>A0AAE3U4P1_9BACT</name>
<evidence type="ECO:0000256" key="2">
    <source>
        <dbReference type="ARBA" id="ARBA00006275"/>
    </source>
</evidence>
<dbReference type="PROSITE" id="PS51257">
    <property type="entry name" value="PROKAR_LIPOPROTEIN"/>
    <property type="match status" value="1"/>
</dbReference>
<keyword evidence="4" id="KW-0472">Membrane</keyword>
<dbReference type="Proteomes" id="UP001241110">
    <property type="component" value="Unassembled WGS sequence"/>
</dbReference>
<feature type="domain" description="RagB/SusD" evidence="6">
    <location>
        <begin position="349"/>
        <end position="568"/>
    </location>
</feature>
<keyword evidence="5" id="KW-0998">Cell outer membrane</keyword>
<evidence type="ECO:0000256" key="1">
    <source>
        <dbReference type="ARBA" id="ARBA00004442"/>
    </source>
</evidence>
<sequence length="568" mass="63026">MKSFLKLSAFYIATVLILSGCNGKLDEEPKSILVPSYFKTAQGIDAGVTAAYSGLRYQYGPEGSMIITVSGTDEFSVGDGANTDGVSINAYNAGLSADNGQFLTPWNNNFTYINTCNGVIDFGPEANLDAATRTRLIAEAQYLRAHYYFLLVQTYGAVPLDLGSGVLKFNTNPTSQSERSPVGDVYAAIITDLTAAATNLPDKPFQTGRASKAAAKHLLAKVYLTRAGSVAKQSDDYQRAFETAKELIDNKSVYGLNLLQDFGDVNKQGQEHSSESIFTVEHTSDLVFNESDVNAPASGLKENRSLYLFTPYYEIQTVGGKSPVIRDMNYQRPWRRFAPTSWLLNTAFADKTNDSRYDNTFRTVWFANTSDASRLPAGMSMGDTAFYMPGRAVTDAERAAKKYRIYAPSDYTKGMYPHMKKFDDTKRAAVNYSSTRAFMVHKFSETYLIAAEAALMMGNKEDAVTYLNVLRQRAAYRPGKDNSAAITAMTITDPNVVTLDFILDERSRELCGEQHRWFDLVRTGKLIERVKLYNPEGAANIQERHTLRPIPQSQINLTVNEFPQNPGY</sequence>
<proteinExistence type="inferred from homology"/>
<dbReference type="Gene3D" id="1.25.40.390">
    <property type="match status" value="1"/>
</dbReference>
<dbReference type="SUPFAM" id="SSF48452">
    <property type="entry name" value="TPR-like"/>
    <property type="match status" value="1"/>
</dbReference>
<dbReference type="InterPro" id="IPR011990">
    <property type="entry name" value="TPR-like_helical_dom_sf"/>
</dbReference>
<organism evidence="8 9">
    <name type="scientific">Xanthocytophaga flava</name>
    <dbReference type="NCBI Taxonomy" id="3048013"/>
    <lineage>
        <taxon>Bacteria</taxon>
        <taxon>Pseudomonadati</taxon>
        <taxon>Bacteroidota</taxon>
        <taxon>Cytophagia</taxon>
        <taxon>Cytophagales</taxon>
        <taxon>Rhodocytophagaceae</taxon>
        <taxon>Xanthocytophaga</taxon>
    </lineage>
</organism>
<comment type="caution">
    <text evidence="8">The sequence shown here is derived from an EMBL/GenBank/DDBJ whole genome shotgun (WGS) entry which is preliminary data.</text>
</comment>
<comment type="similarity">
    <text evidence="2">Belongs to the SusD family.</text>
</comment>
<dbReference type="Pfam" id="PF07980">
    <property type="entry name" value="SusD_RagB"/>
    <property type="match status" value="1"/>
</dbReference>
<dbReference type="Pfam" id="PF14322">
    <property type="entry name" value="SusD-like_3"/>
    <property type="match status" value="1"/>
</dbReference>
<protein>
    <submittedName>
        <fullName evidence="8">RagB/SusD family nutrient uptake outer membrane protein</fullName>
    </submittedName>
</protein>
<dbReference type="RefSeq" id="WP_313975681.1">
    <property type="nucleotide sequence ID" value="NZ_JASJOS010000001.1"/>
</dbReference>
<dbReference type="EMBL" id="JASJOS010000001">
    <property type="protein sequence ID" value="MDJ1479476.1"/>
    <property type="molecule type" value="Genomic_DNA"/>
</dbReference>
<dbReference type="AlphaFoldDB" id="A0AAE3U4P1"/>
<evidence type="ECO:0000256" key="5">
    <source>
        <dbReference type="ARBA" id="ARBA00023237"/>
    </source>
</evidence>
<feature type="domain" description="SusD-like N-terminal" evidence="7">
    <location>
        <begin position="25"/>
        <end position="224"/>
    </location>
</feature>
<accession>A0AAE3U4P1</accession>
<evidence type="ECO:0000256" key="3">
    <source>
        <dbReference type="ARBA" id="ARBA00022729"/>
    </source>
</evidence>
<keyword evidence="3" id="KW-0732">Signal</keyword>
<evidence type="ECO:0000256" key="4">
    <source>
        <dbReference type="ARBA" id="ARBA00023136"/>
    </source>
</evidence>
<evidence type="ECO:0000259" key="7">
    <source>
        <dbReference type="Pfam" id="PF14322"/>
    </source>
</evidence>
<evidence type="ECO:0000313" key="8">
    <source>
        <dbReference type="EMBL" id="MDJ1479476.1"/>
    </source>
</evidence>
<evidence type="ECO:0000313" key="9">
    <source>
        <dbReference type="Proteomes" id="UP001241110"/>
    </source>
</evidence>
<dbReference type="InterPro" id="IPR012944">
    <property type="entry name" value="SusD_RagB_dom"/>
</dbReference>
<dbReference type="InterPro" id="IPR033985">
    <property type="entry name" value="SusD-like_N"/>
</dbReference>
<comment type="subcellular location">
    <subcellularLocation>
        <location evidence="1">Cell outer membrane</location>
    </subcellularLocation>
</comment>
<evidence type="ECO:0000259" key="6">
    <source>
        <dbReference type="Pfam" id="PF07980"/>
    </source>
</evidence>
<gene>
    <name evidence="8" type="ORF">QNI16_03200</name>
</gene>
<reference evidence="8" key="1">
    <citation type="submission" date="2023-05" db="EMBL/GenBank/DDBJ databases">
        <authorList>
            <person name="Zhang X."/>
        </authorList>
    </citation>
    <scope>NUCLEOTIDE SEQUENCE</scope>
    <source>
        <strain evidence="8">YF14B1</strain>
    </source>
</reference>